<dbReference type="Proteomes" id="UP001448207">
    <property type="component" value="Unassembled WGS sequence"/>
</dbReference>
<evidence type="ECO:0000313" key="9">
    <source>
        <dbReference type="EMBL" id="KAL0092422.1"/>
    </source>
</evidence>
<dbReference type="InterPro" id="IPR011009">
    <property type="entry name" value="Kinase-like_dom_sf"/>
</dbReference>
<dbReference type="InterPro" id="IPR050538">
    <property type="entry name" value="MAP_kinase_kinase_kinase"/>
</dbReference>
<evidence type="ECO:0000256" key="3">
    <source>
        <dbReference type="ARBA" id="ARBA00022741"/>
    </source>
</evidence>
<organism evidence="9 10">
    <name type="scientific">Phycomyces blakesleeanus</name>
    <dbReference type="NCBI Taxonomy" id="4837"/>
    <lineage>
        <taxon>Eukaryota</taxon>
        <taxon>Fungi</taxon>
        <taxon>Fungi incertae sedis</taxon>
        <taxon>Mucoromycota</taxon>
        <taxon>Mucoromycotina</taxon>
        <taxon>Mucoromycetes</taxon>
        <taxon>Mucorales</taxon>
        <taxon>Phycomycetaceae</taxon>
        <taxon>Phycomyces</taxon>
    </lineage>
</organism>
<feature type="domain" description="Protein kinase" evidence="8">
    <location>
        <begin position="565"/>
        <end position="817"/>
    </location>
</feature>
<dbReference type="InterPro" id="IPR000719">
    <property type="entry name" value="Prot_kinase_dom"/>
</dbReference>
<feature type="compositionally biased region" description="Polar residues" evidence="7">
    <location>
        <begin position="536"/>
        <end position="546"/>
    </location>
</feature>
<dbReference type="PANTHER" id="PTHR48016:SF4">
    <property type="entry name" value="PROTEIN KINASE DOMAIN-CONTAINING PROTEIN"/>
    <property type="match status" value="1"/>
</dbReference>
<dbReference type="PROSITE" id="PS00108">
    <property type="entry name" value="PROTEIN_KINASE_ST"/>
    <property type="match status" value="1"/>
</dbReference>
<feature type="region of interest" description="Disordered" evidence="7">
    <location>
        <begin position="481"/>
        <end position="555"/>
    </location>
</feature>
<accession>A0ABR3B9H1</accession>
<evidence type="ECO:0000256" key="6">
    <source>
        <dbReference type="PROSITE-ProRule" id="PRU10141"/>
    </source>
</evidence>
<evidence type="ECO:0000256" key="5">
    <source>
        <dbReference type="ARBA" id="ARBA00022840"/>
    </source>
</evidence>
<dbReference type="SUPFAM" id="SSF56112">
    <property type="entry name" value="Protein kinase-like (PK-like)"/>
    <property type="match status" value="1"/>
</dbReference>
<name>A0ABR3B9H1_PHYBL</name>
<dbReference type="EMBL" id="JBCLYO010000002">
    <property type="protein sequence ID" value="KAL0092422.1"/>
    <property type="molecule type" value="Genomic_DNA"/>
</dbReference>
<sequence>MYNSLPRPDSEQWSPNKVRRGRARGMTVSICDTEPWTGSHMSPNRLSVSRRLSTDTPIAQWTPISPQDEILDRYYYDDEPIDEKENVFDSSIRKYQPLGILQTTNIHTASSTDEHSYQTTAIDSTTSYITNSNLIRRASQDDQQDTTVFTNCIDNHDHTTQNTLSEDNSEFSLSQPNPAHTSSDRLRSQTPFETKPFHDNHNIDPPTHSLSPAPGTTYDSIRVATKTNPEHACGTPHFEQSSAPPMPLQLASLFNPTCLNTLHNSQDTEKEPLDQNFAKDLEINNSDQSSSERYPHPVPHQYVSTFAKKAIESTARSPSASVRSQISMAVSMSASQHSGSRLTRLSQLSFAKKLPSRQAVPFHMRYQEWTDQKLKKEQDGDDSPNPSLSHEISSASMAEKAFLYKFSVVSPDNPNSSVPIQGPRSDSLPRCEIKDTNTSIALSKAGPSASLSLPLLKDIPTQAFSIPNQESSYPQGKHKIRHDHSAAHHTKKVAVVRNPSLSNMEKTKSPPHSSPGTPQPLLFPGDMSLTPRRKSTGTITPPQSAEGSEEYLQLQDKTGHTVARYKLGNSIGKGHFGTVHRALDLRTGQMVAVKRIKLNVTRKEDVSDVLQEAHILQSLTHPNIVQYKGFIQTSEHINIVLEYVENGSLLSTLKAFNSFPEALVAGYCQRILEGLNYLHEQDVVHCDLKAANILTTKAGDVKLSDFGVSLNLKLKDAQAGVVAGTPNWMAPEVIELKGATTKSDIWSLGCTIIELCTGKPPYSDVNPMTALFRIVEDECPPLPESISEDLRSFLELCFQKSPMDRPTAGELLNHVWVRNTGVMEYGRRMSLASFSEGELDAIKNVRPACERIASEPAIIPGSQAKEVPCPTLYRRYQVFLYRSTRNI</sequence>
<dbReference type="Pfam" id="PF00069">
    <property type="entry name" value="Pkinase"/>
    <property type="match status" value="1"/>
</dbReference>
<dbReference type="Gene3D" id="1.10.510.10">
    <property type="entry name" value="Transferase(Phosphotransferase) domain 1"/>
    <property type="match status" value="1"/>
</dbReference>
<feature type="region of interest" description="Disordered" evidence="7">
    <location>
        <begin position="373"/>
        <end position="392"/>
    </location>
</feature>
<dbReference type="PRINTS" id="PR00109">
    <property type="entry name" value="TYRKINASE"/>
</dbReference>
<dbReference type="PANTHER" id="PTHR48016">
    <property type="entry name" value="MAP KINASE KINASE KINASE SSK2-RELATED-RELATED"/>
    <property type="match status" value="1"/>
</dbReference>
<dbReference type="PROSITE" id="PS50011">
    <property type="entry name" value="PROTEIN_KINASE_DOM"/>
    <property type="match status" value="1"/>
</dbReference>
<dbReference type="CDD" id="cd06627">
    <property type="entry name" value="STKc_Cdc7_like"/>
    <property type="match status" value="1"/>
</dbReference>
<dbReference type="SMART" id="SM00220">
    <property type="entry name" value="S_TKc"/>
    <property type="match status" value="1"/>
</dbReference>
<keyword evidence="1" id="KW-0723">Serine/threonine-protein kinase</keyword>
<reference evidence="9 10" key="1">
    <citation type="submission" date="2024-04" db="EMBL/GenBank/DDBJ databases">
        <title>Symmetric and asymmetric DNA N6-adenine methylation regulates different biological responses in Mucorales.</title>
        <authorList>
            <consortium name="Lawrence Berkeley National Laboratory"/>
            <person name="Lax C."/>
            <person name="Mondo S.J."/>
            <person name="Osorio-Concepcion M."/>
            <person name="Muszewska A."/>
            <person name="Corrochano-Luque M."/>
            <person name="Gutierrez G."/>
            <person name="Riley R."/>
            <person name="Lipzen A."/>
            <person name="Guo J."/>
            <person name="Hundley H."/>
            <person name="Amirebrahimi M."/>
            <person name="Ng V."/>
            <person name="Lorenzo-Gutierrez D."/>
            <person name="Binder U."/>
            <person name="Yang J."/>
            <person name="Song Y."/>
            <person name="Canovas D."/>
            <person name="Navarro E."/>
            <person name="Freitag M."/>
            <person name="Gabaldon T."/>
            <person name="Grigoriev I.V."/>
            <person name="Corrochano L.M."/>
            <person name="Nicolas F.E."/>
            <person name="Garre V."/>
        </authorList>
    </citation>
    <scope>NUCLEOTIDE SEQUENCE [LARGE SCALE GENOMIC DNA]</scope>
    <source>
        <strain evidence="9 10">L51</strain>
    </source>
</reference>
<dbReference type="InterPro" id="IPR001245">
    <property type="entry name" value="Ser-Thr/Tyr_kinase_cat_dom"/>
</dbReference>
<gene>
    <name evidence="9" type="ORF">J3Q64DRAFT_1215338</name>
</gene>
<evidence type="ECO:0000256" key="7">
    <source>
        <dbReference type="SAM" id="MobiDB-lite"/>
    </source>
</evidence>
<evidence type="ECO:0000259" key="8">
    <source>
        <dbReference type="PROSITE" id="PS50011"/>
    </source>
</evidence>
<protein>
    <submittedName>
        <fullName evidence="9">Kinase-like domain-containing protein</fullName>
    </submittedName>
</protein>
<keyword evidence="2" id="KW-0808">Transferase</keyword>
<evidence type="ECO:0000256" key="1">
    <source>
        <dbReference type="ARBA" id="ARBA00022527"/>
    </source>
</evidence>
<keyword evidence="10" id="KW-1185">Reference proteome</keyword>
<feature type="compositionally biased region" description="Basic residues" evidence="7">
    <location>
        <begin position="481"/>
        <end position="494"/>
    </location>
</feature>
<proteinExistence type="predicted"/>
<keyword evidence="4" id="KW-0418">Kinase</keyword>
<dbReference type="InterPro" id="IPR008271">
    <property type="entry name" value="Ser/Thr_kinase_AS"/>
</dbReference>
<feature type="compositionally biased region" description="Polar residues" evidence="7">
    <location>
        <begin position="499"/>
        <end position="516"/>
    </location>
</feature>
<feature type="region of interest" description="Disordered" evidence="7">
    <location>
        <begin position="159"/>
        <end position="219"/>
    </location>
</feature>
<dbReference type="InterPro" id="IPR017441">
    <property type="entry name" value="Protein_kinase_ATP_BS"/>
</dbReference>
<evidence type="ECO:0000256" key="4">
    <source>
        <dbReference type="ARBA" id="ARBA00022777"/>
    </source>
</evidence>
<feature type="binding site" evidence="6">
    <location>
        <position position="594"/>
    </location>
    <ligand>
        <name>ATP</name>
        <dbReference type="ChEBI" id="CHEBI:30616"/>
    </ligand>
</feature>
<keyword evidence="5 6" id="KW-0067">ATP-binding</keyword>
<comment type="caution">
    <text evidence="9">The sequence shown here is derived from an EMBL/GenBank/DDBJ whole genome shotgun (WGS) entry which is preliminary data.</text>
</comment>
<evidence type="ECO:0000256" key="2">
    <source>
        <dbReference type="ARBA" id="ARBA00022679"/>
    </source>
</evidence>
<evidence type="ECO:0000313" key="10">
    <source>
        <dbReference type="Proteomes" id="UP001448207"/>
    </source>
</evidence>
<dbReference type="PROSITE" id="PS00107">
    <property type="entry name" value="PROTEIN_KINASE_ATP"/>
    <property type="match status" value="1"/>
</dbReference>
<feature type="region of interest" description="Disordered" evidence="7">
    <location>
        <begin position="1"/>
        <end position="24"/>
    </location>
</feature>
<keyword evidence="3 6" id="KW-0547">Nucleotide-binding</keyword>
<feature type="compositionally biased region" description="Polar residues" evidence="7">
    <location>
        <begin position="160"/>
        <end position="181"/>
    </location>
</feature>